<dbReference type="PROSITE" id="PS00892">
    <property type="entry name" value="HIT_1"/>
    <property type="match status" value="1"/>
</dbReference>
<evidence type="ECO:0000256" key="1">
    <source>
        <dbReference type="PIRSR" id="PIRSR601310-1"/>
    </source>
</evidence>
<feature type="short sequence motif" description="Histidine triad motif" evidence="2 3">
    <location>
        <begin position="104"/>
        <end position="108"/>
    </location>
</feature>
<evidence type="ECO:0000256" key="3">
    <source>
        <dbReference type="PROSITE-ProRule" id="PRU00464"/>
    </source>
</evidence>
<evidence type="ECO:0000259" key="4">
    <source>
        <dbReference type="PROSITE" id="PS51084"/>
    </source>
</evidence>
<protein>
    <submittedName>
        <fullName evidence="5">Histidine triad protein HIT</fullName>
    </submittedName>
</protein>
<accession>A0A2Z6TS41</accession>
<evidence type="ECO:0000313" key="5">
    <source>
        <dbReference type="EMBL" id="GBG04529.1"/>
    </source>
</evidence>
<dbReference type="Proteomes" id="UP000257317">
    <property type="component" value="Unassembled WGS sequence"/>
</dbReference>
<dbReference type="Gene3D" id="3.30.428.10">
    <property type="entry name" value="HIT-like"/>
    <property type="match status" value="1"/>
</dbReference>
<dbReference type="CDD" id="cd01277">
    <property type="entry name" value="HINT_subgroup"/>
    <property type="match status" value="1"/>
</dbReference>
<dbReference type="FunFam" id="3.30.428.10:FF:000014">
    <property type="entry name" value="Putative histidine triad (HIT) protein"/>
    <property type="match status" value="1"/>
</dbReference>
<feature type="domain" description="HIT" evidence="4">
    <location>
        <begin position="11"/>
        <end position="119"/>
    </location>
</feature>
<dbReference type="GO" id="GO:0003824">
    <property type="term" value="F:catalytic activity"/>
    <property type="evidence" value="ECO:0007669"/>
    <property type="project" value="InterPro"/>
</dbReference>
<comment type="caution">
    <text evidence="5">The sequence shown here is derived from an EMBL/GenBank/DDBJ whole genome shotgun (WGS) entry which is preliminary data.</text>
</comment>
<evidence type="ECO:0000313" key="6">
    <source>
        <dbReference type="Proteomes" id="UP000257317"/>
    </source>
</evidence>
<dbReference type="SUPFAM" id="SSF54197">
    <property type="entry name" value="HIT-like"/>
    <property type="match status" value="1"/>
</dbReference>
<dbReference type="PANTHER" id="PTHR46648:SF1">
    <property type="entry name" value="ADENOSINE 5'-MONOPHOSPHORAMIDASE HNT1"/>
    <property type="match status" value="1"/>
</dbReference>
<organism evidence="5 6">
    <name type="scientific">Lactobacillus rodentium</name>
    <dbReference type="NCBI Taxonomy" id="947835"/>
    <lineage>
        <taxon>Bacteria</taxon>
        <taxon>Bacillati</taxon>
        <taxon>Bacillota</taxon>
        <taxon>Bacilli</taxon>
        <taxon>Lactobacillales</taxon>
        <taxon>Lactobacillaceae</taxon>
        <taxon>Lactobacillus</taxon>
    </lineage>
</organism>
<sequence>MNDNELVDDCLFCKIIRGEIPSYTVFENDDVKAFLDISQVTKGHTLLVPKKHLTNIFDYSQADAQRFLQYIPEVAQAIKKSDPEIKGLNIFVNNGEVAGQVVMHSHIHLVPRYGDKEAVSVPHVDNADNYDEARYQEVADAIKDNL</sequence>
<proteinExistence type="predicted"/>
<name>A0A2Z6TS41_9LACO</name>
<reference evidence="6" key="1">
    <citation type="submission" date="2018-03" db="EMBL/GenBank/DDBJ databases">
        <title>New taxa in the Lactobacillus gasseri group.</title>
        <authorList>
            <person name="Tanizawa Y."/>
            <person name="Tohno M."/>
            <person name="Endo A."/>
            <person name="Arita M."/>
        </authorList>
    </citation>
    <scope>NUCLEOTIDE SEQUENCE [LARGE SCALE GENOMIC DNA]</scope>
    <source>
        <strain evidence="6">DSM 24759</strain>
    </source>
</reference>
<dbReference type="InterPro" id="IPR011146">
    <property type="entry name" value="HIT-like"/>
</dbReference>
<gene>
    <name evidence="5" type="primary">hit</name>
    <name evidence="5" type="ORF">LrDSM24759_04430</name>
</gene>
<dbReference type="RefSeq" id="WP_117117875.1">
    <property type="nucleotide sequence ID" value="NZ_BFBY01000002.1"/>
</dbReference>
<evidence type="ECO:0000256" key="2">
    <source>
        <dbReference type="PIRSR" id="PIRSR601310-3"/>
    </source>
</evidence>
<dbReference type="PANTHER" id="PTHR46648">
    <property type="entry name" value="HIT FAMILY PROTEIN 1"/>
    <property type="match status" value="1"/>
</dbReference>
<dbReference type="GO" id="GO:0009117">
    <property type="term" value="P:nucleotide metabolic process"/>
    <property type="evidence" value="ECO:0007669"/>
    <property type="project" value="TreeGrafter"/>
</dbReference>
<dbReference type="Pfam" id="PF01230">
    <property type="entry name" value="HIT"/>
    <property type="match status" value="1"/>
</dbReference>
<feature type="active site" description="Tele-AMP-histidine intermediate" evidence="1">
    <location>
        <position position="106"/>
    </location>
</feature>
<dbReference type="InterPro" id="IPR036265">
    <property type="entry name" value="HIT-like_sf"/>
</dbReference>
<dbReference type="AlphaFoldDB" id="A0A2Z6TS41"/>
<dbReference type="PRINTS" id="PR00332">
    <property type="entry name" value="HISTRIAD"/>
</dbReference>
<dbReference type="PROSITE" id="PS51084">
    <property type="entry name" value="HIT_2"/>
    <property type="match status" value="1"/>
</dbReference>
<dbReference type="EMBL" id="BFBY01000002">
    <property type="protein sequence ID" value="GBG04529.1"/>
    <property type="molecule type" value="Genomic_DNA"/>
</dbReference>
<dbReference type="InterPro" id="IPR039384">
    <property type="entry name" value="HINT"/>
</dbReference>
<dbReference type="OrthoDB" id="9784774at2"/>
<dbReference type="InterPro" id="IPR001310">
    <property type="entry name" value="Histidine_triad_HIT"/>
</dbReference>
<keyword evidence="6" id="KW-1185">Reference proteome</keyword>
<dbReference type="InterPro" id="IPR019808">
    <property type="entry name" value="Histidine_triad_CS"/>
</dbReference>